<feature type="domain" description="Helix-turn-helix" evidence="1">
    <location>
        <begin position="23"/>
        <end position="71"/>
    </location>
</feature>
<sequence>MHEIMNAKGGRDTSQALLSGWISRADLAQELEVTEGTLRRWTLERWGPPCIRAGRKIYYRRSAVIEWLEDQEAADLRRARRGARR</sequence>
<dbReference type="EMBL" id="CP021431">
    <property type="protein sequence ID" value="ARU02468.1"/>
    <property type="molecule type" value="Genomic_DNA"/>
</dbReference>
<accession>A0A1Y0EGB2</accession>
<dbReference type="Proteomes" id="UP000195273">
    <property type="component" value="Chromosome"/>
</dbReference>
<keyword evidence="3" id="KW-1185">Reference proteome</keyword>
<dbReference type="OrthoDB" id="6059216at2"/>
<protein>
    <submittedName>
        <fullName evidence="2">Helix-turn-helix domain protein</fullName>
    </submittedName>
</protein>
<dbReference type="SUPFAM" id="SSF46955">
    <property type="entry name" value="Putative DNA-binding domain"/>
    <property type="match status" value="1"/>
</dbReference>
<evidence type="ECO:0000259" key="1">
    <source>
        <dbReference type="Pfam" id="PF12728"/>
    </source>
</evidence>
<dbReference type="InterPro" id="IPR036388">
    <property type="entry name" value="WH-like_DNA-bd_sf"/>
</dbReference>
<dbReference type="InterPro" id="IPR009061">
    <property type="entry name" value="DNA-bd_dom_put_sf"/>
</dbReference>
<evidence type="ECO:0000313" key="3">
    <source>
        <dbReference type="Proteomes" id="UP000195273"/>
    </source>
</evidence>
<gene>
    <name evidence="2" type="ORF">LOKVESSMR4R_03187</name>
</gene>
<dbReference type="KEGG" id="lvs:LOKVESSMR4R_03187"/>
<evidence type="ECO:0000313" key="2">
    <source>
        <dbReference type="EMBL" id="ARU02468.1"/>
    </source>
</evidence>
<reference evidence="2 3" key="1">
    <citation type="submission" date="2017-05" db="EMBL/GenBank/DDBJ databases">
        <title>Genome Sequence of Loktanella vestfoldensis Strain SMR4r Isolated from a Culture of the Diatom Skeletonema marinoi.</title>
        <authorList>
            <person name="Topel M."/>
            <person name="Pinder M.I.M."/>
            <person name="Johansson O.N."/>
            <person name="Kourtchenko O."/>
            <person name="Godhe A."/>
            <person name="Clarke A.K."/>
        </authorList>
    </citation>
    <scope>NUCLEOTIDE SEQUENCE [LARGE SCALE GENOMIC DNA]</scope>
    <source>
        <strain evidence="2 3">SMR4r</strain>
    </source>
</reference>
<dbReference type="Pfam" id="PF12728">
    <property type="entry name" value="HTH_17"/>
    <property type="match status" value="1"/>
</dbReference>
<dbReference type="RefSeq" id="WP_087210497.1">
    <property type="nucleotide sequence ID" value="NZ_CP021431.1"/>
</dbReference>
<dbReference type="AlphaFoldDB" id="A0A1Y0EGB2"/>
<organism evidence="2 3">
    <name type="scientific">Yoonia vestfoldensis</name>
    <dbReference type="NCBI Taxonomy" id="245188"/>
    <lineage>
        <taxon>Bacteria</taxon>
        <taxon>Pseudomonadati</taxon>
        <taxon>Pseudomonadota</taxon>
        <taxon>Alphaproteobacteria</taxon>
        <taxon>Rhodobacterales</taxon>
        <taxon>Paracoccaceae</taxon>
        <taxon>Yoonia</taxon>
    </lineage>
</organism>
<dbReference type="InterPro" id="IPR041657">
    <property type="entry name" value="HTH_17"/>
</dbReference>
<dbReference type="Gene3D" id="1.10.10.10">
    <property type="entry name" value="Winged helix-like DNA-binding domain superfamily/Winged helix DNA-binding domain"/>
    <property type="match status" value="1"/>
</dbReference>
<name>A0A1Y0EGB2_9RHOB</name>
<proteinExistence type="predicted"/>